<keyword evidence="1" id="KW-1133">Transmembrane helix</keyword>
<dbReference type="Pfam" id="PF05345">
    <property type="entry name" value="He_PIG"/>
    <property type="match status" value="1"/>
</dbReference>
<dbReference type="GO" id="GO:0005975">
    <property type="term" value="P:carbohydrate metabolic process"/>
    <property type="evidence" value="ECO:0007669"/>
    <property type="project" value="UniProtKB-ARBA"/>
</dbReference>
<dbReference type="Pfam" id="PF07963">
    <property type="entry name" value="N_methyl"/>
    <property type="match status" value="1"/>
</dbReference>
<dbReference type="Gene3D" id="2.60.40.10">
    <property type="entry name" value="Immunoglobulins"/>
    <property type="match status" value="1"/>
</dbReference>
<dbReference type="GO" id="GO:0016020">
    <property type="term" value="C:membrane"/>
    <property type="evidence" value="ECO:0007669"/>
    <property type="project" value="InterPro"/>
</dbReference>
<dbReference type="EMBL" id="BMQB01000012">
    <property type="protein sequence ID" value="GGK08258.1"/>
    <property type="molecule type" value="Genomic_DNA"/>
</dbReference>
<feature type="transmembrane region" description="Helical" evidence="1">
    <location>
        <begin position="20"/>
        <end position="41"/>
    </location>
</feature>
<protein>
    <recommendedName>
        <fullName evidence="4">Prepilin-type N-terminal cleavage/methylation domain-containing protein</fullName>
    </recommendedName>
</protein>
<reference evidence="2" key="2">
    <citation type="submission" date="2020-09" db="EMBL/GenBank/DDBJ databases">
        <authorList>
            <person name="Sun Q."/>
            <person name="Ohkuma M."/>
        </authorList>
    </citation>
    <scope>NUCLEOTIDE SEQUENCE</scope>
    <source>
        <strain evidence="2">JCM 3090</strain>
    </source>
</reference>
<evidence type="ECO:0008006" key="4">
    <source>
        <dbReference type="Google" id="ProtNLM"/>
    </source>
</evidence>
<dbReference type="NCBIfam" id="TIGR02532">
    <property type="entry name" value="IV_pilin_GFxxxE"/>
    <property type="match status" value="1"/>
</dbReference>
<dbReference type="InterPro" id="IPR015919">
    <property type="entry name" value="Cadherin-like_sf"/>
</dbReference>
<dbReference type="InterPro" id="IPR013783">
    <property type="entry name" value="Ig-like_fold"/>
</dbReference>
<dbReference type="InterPro" id="IPR012902">
    <property type="entry name" value="N_methyl_site"/>
</dbReference>
<dbReference type="RefSeq" id="WP_229784318.1">
    <property type="nucleotide sequence ID" value="NZ_BMQB01000012.1"/>
</dbReference>
<dbReference type="GO" id="GO:0005509">
    <property type="term" value="F:calcium ion binding"/>
    <property type="evidence" value="ECO:0007669"/>
    <property type="project" value="InterPro"/>
</dbReference>
<accession>A0A8J3BBG0</accession>
<evidence type="ECO:0000313" key="2">
    <source>
        <dbReference type="EMBL" id="GGK08258.1"/>
    </source>
</evidence>
<keyword evidence="3" id="KW-1185">Reference proteome</keyword>
<evidence type="ECO:0000256" key="1">
    <source>
        <dbReference type="SAM" id="Phobius"/>
    </source>
</evidence>
<sequence>MHPVVRRRLARPVGGADPAGGFTLVEVMVAAALVAVVMLPVTMFMVRAMRTTDAQGGVQEATRIAADSLDTARGLPVADLVRGRDIASVTAQWAAAPTALRDLLSSMSAASDPAAAAGSGASAALSTAPSRVAKVDGVPYDRQYYVGRCWQVEGTAACVGGGTGVAFYRVVVAVVWRGGDCAADGCVYRSTTTRMAATTDPVFNPSALSIAEPGAQTGTVGAAVSVQLAAVNASGDVAWTAEGLPAGVTLNPRTGAFAGRPTAAGAYTVRVTATDSGQQAATRLIPWVIR</sequence>
<dbReference type="AlphaFoldDB" id="A0A8J3BBG0"/>
<keyword evidence="1" id="KW-0472">Membrane</keyword>
<name>A0A8J3BBG0_9ACTN</name>
<evidence type="ECO:0000313" key="3">
    <source>
        <dbReference type="Proteomes" id="UP000649739"/>
    </source>
</evidence>
<dbReference type="SUPFAM" id="SSF49313">
    <property type="entry name" value="Cadherin-like"/>
    <property type="match status" value="1"/>
</dbReference>
<dbReference type="Proteomes" id="UP000649739">
    <property type="component" value="Unassembled WGS sequence"/>
</dbReference>
<proteinExistence type="predicted"/>
<keyword evidence="1" id="KW-0812">Transmembrane</keyword>
<comment type="caution">
    <text evidence="2">The sequence shown here is derived from an EMBL/GenBank/DDBJ whole genome shotgun (WGS) entry which is preliminary data.</text>
</comment>
<reference evidence="2" key="1">
    <citation type="journal article" date="2014" name="Int. J. Syst. Evol. Microbiol.">
        <title>Complete genome sequence of Corynebacterium casei LMG S-19264T (=DSM 44701T), isolated from a smear-ripened cheese.</title>
        <authorList>
            <consortium name="US DOE Joint Genome Institute (JGI-PGF)"/>
            <person name="Walter F."/>
            <person name="Albersmeier A."/>
            <person name="Kalinowski J."/>
            <person name="Ruckert C."/>
        </authorList>
    </citation>
    <scope>NUCLEOTIDE SEQUENCE</scope>
    <source>
        <strain evidence="2">JCM 3090</strain>
    </source>
</reference>
<organism evidence="2 3">
    <name type="scientific">Pilimelia anulata</name>
    <dbReference type="NCBI Taxonomy" id="53371"/>
    <lineage>
        <taxon>Bacteria</taxon>
        <taxon>Bacillati</taxon>
        <taxon>Actinomycetota</taxon>
        <taxon>Actinomycetes</taxon>
        <taxon>Micromonosporales</taxon>
        <taxon>Micromonosporaceae</taxon>
        <taxon>Pilimelia</taxon>
    </lineage>
</organism>
<gene>
    <name evidence="2" type="ORF">GCM10010123_42750</name>
</gene>